<dbReference type="AlphaFoldDB" id="A0A918LHF7"/>
<sequence length="192" mass="19570">MSDVAAVGDPEWVAGRIGSSRSRYPGADARVLGTLWWYEASSALVGPVVESAVAGGPVADACSMVLSVTPDGRVADARARAVRADPGPALREVLAAGITAVSSVSGASARSLWAIATDSVGNRTLWAGGTPAHAVAVAAAVGPDLPVPRFAVAGGRLVVRRASCCLIYRAGEPKCVSCPRQTPEVRARRLEG</sequence>
<reference evidence="2" key="2">
    <citation type="submission" date="2020-09" db="EMBL/GenBank/DDBJ databases">
        <authorList>
            <person name="Sun Q."/>
            <person name="Ohkuma M."/>
        </authorList>
    </citation>
    <scope>NUCLEOTIDE SEQUENCE</scope>
    <source>
        <strain evidence="2">JCM 3276</strain>
    </source>
</reference>
<accession>A0A918LHF7</accession>
<dbReference type="Pfam" id="PF11575">
    <property type="entry name" value="FhuF_C"/>
    <property type="match status" value="1"/>
</dbReference>
<reference evidence="2" key="1">
    <citation type="journal article" date="2014" name="Int. J. Syst. Evol. Microbiol.">
        <title>Complete genome sequence of Corynebacterium casei LMG S-19264T (=DSM 44701T), isolated from a smear-ripened cheese.</title>
        <authorList>
            <consortium name="US DOE Joint Genome Institute (JGI-PGF)"/>
            <person name="Walter F."/>
            <person name="Albersmeier A."/>
            <person name="Kalinowski J."/>
            <person name="Ruckert C."/>
        </authorList>
    </citation>
    <scope>NUCLEOTIDE SEQUENCE</scope>
    <source>
        <strain evidence="2">JCM 3276</strain>
    </source>
</reference>
<dbReference type="InterPro" id="IPR024726">
    <property type="entry name" value="FhuF_C"/>
</dbReference>
<proteinExistence type="predicted"/>
<evidence type="ECO:0000313" key="3">
    <source>
        <dbReference type="Proteomes" id="UP000660680"/>
    </source>
</evidence>
<dbReference type="EMBL" id="BMRB01000006">
    <property type="protein sequence ID" value="GGS51458.1"/>
    <property type="molecule type" value="Genomic_DNA"/>
</dbReference>
<evidence type="ECO:0000313" key="2">
    <source>
        <dbReference type="EMBL" id="GGS51458.1"/>
    </source>
</evidence>
<evidence type="ECO:0000259" key="1">
    <source>
        <dbReference type="Pfam" id="PF11575"/>
    </source>
</evidence>
<dbReference type="GO" id="GO:0051537">
    <property type="term" value="F:2 iron, 2 sulfur cluster binding"/>
    <property type="evidence" value="ECO:0007669"/>
    <property type="project" value="InterPro"/>
</dbReference>
<dbReference type="RefSeq" id="WP_189213336.1">
    <property type="nucleotide sequence ID" value="NZ_BMRB01000006.1"/>
</dbReference>
<protein>
    <submittedName>
        <fullName evidence="2">Fe-S oxidoreductase</fullName>
    </submittedName>
</protein>
<keyword evidence="3" id="KW-1185">Reference proteome</keyword>
<name>A0A918LHF7_9PSEU</name>
<gene>
    <name evidence="2" type="ORF">GCM10010171_53130</name>
</gene>
<dbReference type="Proteomes" id="UP000660680">
    <property type="component" value="Unassembled WGS sequence"/>
</dbReference>
<organism evidence="2 3">
    <name type="scientific">Actinokineospora fastidiosa</name>
    <dbReference type="NCBI Taxonomy" id="1816"/>
    <lineage>
        <taxon>Bacteria</taxon>
        <taxon>Bacillati</taxon>
        <taxon>Actinomycetota</taxon>
        <taxon>Actinomycetes</taxon>
        <taxon>Pseudonocardiales</taxon>
        <taxon>Pseudonocardiaceae</taxon>
        <taxon>Actinokineospora</taxon>
    </lineage>
</organism>
<feature type="domain" description="Ferric siderophore reductase C-terminal" evidence="1">
    <location>
        <begin position="161"/>
        <end position="180"/>
    </location>
</feature>
<comment type="caution">
    <text evidence="2">The sequence shown here is derived from an EMBL/GenBank/DDBJ whole genome shotgun (WGS) entry which is preliminary data.</text>
</comment>